<accession>A0A1C3N966</accession>
<dbReference type="PANTHER" id="PTHR36840">
    <property type="entry name" value="BLL5714 PROTEIN"/>
    <property type="match status" value="1"/>
</dbReference>
<sequence length="404" mass="43687">MPTLRSRYLRTEAAHRTTSFEIFFDLVFVFALTRIIEFMARQPSGIALTRGLLLFLLLWFSWSAYAWLGNEVRADVGVIRTGTLVAMAAMFLAALVIPDAWGDEEVGPGVPAPLILALAYGVVRGLHLVLYRHVSANRQLSRTLRLTAVPALLGWSALVAGALLGGNAQTLLWALAFVIDVGGGRFASRYSPWQLRSVAHFTERHRLIIIIAIGESLISIGAGVGTRLANWSVLVTALLGFAAAVCLWRLYFDRVAPAAERAFELAEEPRRGTIAGDAYSLTHFPLIAGIMYVALGIEEVLATLIHEPPDGHDALRMPAIVALYGGTALYLGGRTLFLRLTAGGAPWLPLAGAGLALVLLPVARLVPAMVALVLLVVVLIGQCEVERHARTGGRLRERSRPRPG</sequence>
<dbReference type="RefSeq" id="WP_091594206.1">
    <property type="nucleotide sequence ID" value="NZ_JBHRWG010000004.1"/>
</dbReference>
<feature type="transmembrane region" description="Helical" evidence="1">
    <location>
        <begin position="110"/>
        <end position="131"/>
    </location>
</feature>
<evidence type="ECO:0000313" key="2">
    <source>
        <dbReference type="EMBL" id="SBV29134.1"/>
    </source>
</evidence>
<feature type="transmembrane region" description="Helical" evidence="1">
    <location>
        <begin position="143"/>
        <end position="164"/>
    </location>
</feature>
<dbReference type="EMBL" id="LT598496">
    <property type="protein sequence ID" value="SBV29134.1"/>
    <property type="molecule type" value="Genomic_DNA"/>
</dbReference>
<feature type="transmembrane region" description="Helical" evidence="1">
    <location>
        <begin position="170"/>
        <end position="187"/>
    </location>
</feature>
<dbReference type="InterPro" id="IPR010640">
    <property type="entry name" value="Low_temperature_requirement_A"/>
</dbReference>
<feature type="transmembrane region" description="Helical" evidence="1">
    <location>
        <begin position="20"/>
        <end position="40"/>
    </location>
</feature>
<feature type="transmembrane region" description="Helical" evidence="1">
    <location>
        <begin position="231"/>
        <end position="252"/>
    </location>
</feature>
<feature type="transmembrane region" description="Helical" evidence="1">
    <location>
        <begin position="366"/>
        <end position="385"/>
    </location>
</feature>
<keyword evidence="1" id="KW-1133">Transmembrane helix</keyword>
<keyword evidence="1" id="KW-0472">Membrane</keyword>
<dbReference type="OrthoDB" id="7698234at2"/>
<evidence type="ECO:0000313" key="3">
    <source>
        <dbReference type="Proteomes" id="UP000199393"/>
    </source>
</evidence>
<feature type="transmembrane region" description="Helical" evidence="1">
    <location>
        <begin position="315"/>
        <end position="333"/>
    </location>
</feature>
<reference evidence="3" key="1">
    <citation type="submission" date="2016-06" db="EMBL/GenBank/DDBJ databases">
        <authorList>
            <person name="Varghese N."/>
        </authorList>
    </citation>
    <scope>NUCLEOTIDE SEQUENCE [LARGE SCALE GENOMIC DNA]</scope>
    <source>
        <strain evidence="3">DSM 45344</strain>
    </source>
</reference>
<dbReference type="AlphaFoldDB" id="A0A1C3N966"/>
<feature type="transmembrane region" description="Helical" evidence="1">
    <location>
        <begin position="77"/>
        <end position="98"/>
    </location>
</feature>
<keyword evidence="3" id="KW-1185">Reference proteome</keyword>
<dbReference type="Pfam" id="PF06772">
    <property type="entry name" value="LtrA"/>
    <property type="match status" value="1"/>
</dbReference>
<evidence type="ECO:0000256" key="1">
    <source>
        <dbReference type="SAM" id="Phobius"/>
    </source>
</evidence>
<dbReference type="PATRIC" id="fig|307121.4.peg.4801"/>
<keyword evidence="1" id="KW-0812">Transmembrane</keyword>
<gene>
    <name evidence="2" type="ORF">GA0070620_4703</name>
</gene>
<name>A0A1C3N966_9ACTN</name>
<protein>
    <submittedName>
        <fullName evidence="2">Low temperature requirement protein LtrA</fullName>
    </submittedName>
</protein>
<dbReference type="Proteomes" id="UP000199393">
    <property type="component" value="Chromosome I"/>
</dbReference>
<proteinExistence type="predicted"/>
<feature type="transmembrane region" description="Helical" evidence="1">
    <location>
        <begin position="207"/>
        <end position="225"/>
    </location>
</feature>
<organism evidence="2 3">
    <name type="scientific">Micromonospora krabiensis</name>
    <dbReference type="NCBI Taxonomy" id="307121"/>
    <lineage>
        <taxon>Bacteria</taxon>
        <taxon>Bacillati</taxon>
        <taxon>Actinomycetota</taxon>
        <taxon>Actinomycetes</taxon>
        <taxon>Micromonosporales</taxon>
        <taxon>Micromonosporaceae</taxon>
        <taxon>Micromonospora</taxon>
    </lineage>
</organism>
<dbReference type="PANTHER" id="PTHR36840:SF1">
    <property type="entry name" value="BLL5714 PROTEIN"/>
    <property type="match status" value="1"/>
</dbReference>
<feature type="transmembrane region" description="Helical" evidence="1">
    <location>
        <begin position="46"/>
        <end position="65"/>
    </location>
</feature>